<accession>A7NJP4</accession>
<organism evidence="1 2">
    <name type="scientific">Roseiflexus castenholzii (strain DSM 13941 / HLO8)</name>
    <dbReference type="NCBI Taxonomy" id="383372"/>
    <lineage>
        <taxon>Bacteria</taxon>
        <taxon>Bacillati</taxon>
        <taxon>Chloroflexota</taxon>
        <taxon>Chloroflexia</taxon>
        <taxon>Chloroflexales</taxon>
        <taxon>Roseiflexineae</taxon>
        <taxon>Roseiflexaceae</taxon>
        <taxon>Roseiflexus</taxon>
    </lineage>
</organism>
<dbReference type="eggNOG" id="COG4481">
    <property type="taxonomic scope" value="Bacteria"/>
</dbReference>
<gene>
    <name evidence="1" type="ordered locus">Rcas_1622</name>
</gene>
<dbReference type="PANTHER" id="PTHR38455:SF1">
    <property type="entry name" value="DUF951 DOMAIN-CONTAINING PROTEIN"/>
    <property type="match status" value="1"/>
</dbReference>
<name>A7NJP4_ROSCS</name>
<evidence type="ECO:0000313" key="2">
    <source>
        <dbReference type="Proteomes" id="UP000000263"/>
    </source>
</evidence>
<sequence length="82" mass="9341">MTMADAVDLPGSRVEDMPKPLLDIRVGDVVQMRKPHPCGGDTWQVVRIGAEIGIRCLTCHRKVMLLRSDFERRLKRIVERAT</sequence>
<proteinExistence type="predicted"/>
<dbReference type="Pfam" id="PF06107">
    <property type="entry name" value="DUF951"/>
    <property type="match status" value="1"/>
</dbReference>
<keyword evidence="2" id="KW-1185">Reference proteome</keyword>
<dbReference type="Proteomes" id="UP000000263">
    <property type="component" value="Chromosome"/>
</dbReference>
<protein>
    <recommendedName>
        <fullName evidence="3">DUF951 domain-containing protein</fullName>
    </recommendedName>
</protein>
<reference evidence="1 2" key="1">
    <citation type="submission" date="2007-08" db="EMBL/GenBank/DDBJ databases">
        <title>Complete sequence of Roseiflexus castenholzii DSM 13941.</title>
        <authorList>
            <consortium name="US DOE Joint Genome Institute"/>
            <person name="Copeland A."/>
            <person name="Lucas S."/>
            <person name="Lapidus A."/>
            <person name="Barry K."/>
            <person name="Glavina del Rio T."/>
            <person name="Dalin E."/>
            <person name="Tice H."/>
            <person name="Pitluck S."/>
            <person name="Thompson L.S."/>
            <person name="Brettin T."/>
            <person name="Bruce D."/>
            <person name="Detter J.C."/>
            <person name="Han C."/>
            <person name="Tapia R."/>
            <person name="Schmutz J."/>
            <person name="Larimer F."/>
            <person name="Land M."/>
            <person name="Hauser L."/>
            <person name="Kyrpides N."/>
            <person name="Mikhailova N."/>
            <person name="Bryant D.A."/>
            <person name="Hanada S."/>
            <person name="Tsukatani Y."/>
            <person name="Richardson P."/>
        </authorList>
    </citation>
    <scope>NUCLEOTIDE SEQUENCE [LARGE SCALE GENOMIC DNA]</scope>
    <source>
        <strain evidence="2">DSM 13941 / HLO8</strain>
    </source>
</reference>
<evidence type="ECO:0000313" key="1">
    <source>
        <dbReference type="EMBL" id="ABU57714.1"/>
    </source>
</evidence>
<evidence type="ECO:0008006" key="3">
    <source>
        <dbReference type="Google" id="ProtNLM"/>
    </source>
</evidence>
<dbReference type="STRING" id="383372.Rcas_1622"/>
<dbReference type="InterPro" id="IPR009296">
    <property type="entry name" value="DUF951"/>
</dbReference>
<dbReference type="PANTHER" id="PTHR38455">
    <property type="entry name" value="HYPOTHETICAL CYTOSOLIC PROTEIN"/>
    <property type="match status" value="1"/>
</dbReference>
<dbReference type="AlphaFoldDB" id="A7NJP4"/>
<dbReference type="KEGG" id="rca:Rcas_1622"/>
<dbReference type="HOGENOM" id="CLU_180138_0_2_0"/>
<dbReference type="EMBL" id="CP000804">
    <property type="protein sequence ID" value="ABU57714.1"/>
    <property type="molecule type" value="Genomic_DNA"/>
</dbReference>